<reference evidence="11" key="2">
    <citation type="submission" date="2014-03" db="EMBL/GenBank/DDBJ databases">
        <title>The whipworm genome and dual-species transcriptomics of an intimate host-pathogen interaction.</title>
        <authorList>
            <person name="Foth B.J."/>
            <person name="Tsai I.J."/>
            <person name="Reid A.J."/>
            <person name="Bancroft A.J."/>
            <person name="Nichol S."/>
            <person name="Tracey A."/>
            <person name="Holroyd N."/>
            <person name="Cotton J.A."/>
            <person name="Stanley E.J."/>
            <person name="Zarowiecki M."/>
            <person name="Liu J.Z."/>
            <person name="Huckvale T."/>
            <person name="Cooper P.J."/>
            <person name="Grencis R.K."/>
            <person name="Berriman M."/>
        </authorList>
    </citation>
    <scope>NUCLEOTIDE SEQUENCE [LARGE SCALE GENOMIC DNA]</scope>
</reference>
<organism evidence="11 12">
    <name type="scientific">Trichuris trichiura</name>
    <name type="common">Whipworm</name>
    <name type="synonym">Trichocephalus trichiurus</name>
    <dbReference type="NCBI Taxonomy" id="36087"/>
    <lineage>
        <taxon>Eukaryota</taxon>
        <taxon>Metazoa</taxon>
        <taxon>Ecdysozoa</taxon>
        <taxon>Nematoda</taxon>
        <taxon>Enoplea</taxon>
        <taxon>Dorylaimia</taxon>
        <taxon>Trichinellida</taxon>
        <taxon>Trichuridae</taxon>
        <taxon>Trichuris</taxon>
    </lineage>
</organism>
<dbReference type="GO" id="GO:0046872">
    <property type="term" value="F:metal ion binding"/>
    <property type="evidence" value="ECO:0007669"/>
    <property type="project" value="UniProtKB-KW"/>
</dbReference>
<feature type="disulfide bond" evidence="7">
    <location>
        <begin position="128"/>
        <end position="137"/>
    </location>
</feature>
<keyword evidence="3 7" id="KW-1015">Disulfide bond</keyword>
<dbReference type="OrthoDB" id="10029630at2759"/>
<dbReference type="PANTHER" id="PTHR10514:SF27">
    <property type="entry name" value="ANGIOTENSIN-CONVERTING ENZYME"/>
    <property type="match status" value="1"/>
</dbReference>
<evidence type="ECO:0000256" key="3">
    <source>
        <dbReference type="ARBA" id="ARBA00023157"/>
    </source>
</evidence>
<gene>
    <name evidence="11" type="ORF">TTRE_0000098401</name>
</gene>
<dbReference type="GO" id="GO:0006508">
    <property type="term" value="P:proteolysis"/>
    <property type="evidence" value="ECO:0007669"/>
    <property type="project" value="UniProtKB-KW"/>
</dbReference>
<dbReference type="EMBL" id="HG805829">
    <property type="protein sequence ID" value="CDW52722.1"/>
    <property type="molecule type" value="Genomic_DNA"/>
</dbReference>
<keyword evidence="9" id="KW-0121">Carboxypeptidase</keyword>
<evidence type="ECO:0000313" key="11">
    <source>
        <dbReference type="EMBL" id="CDW52722.1"/>
    </source>
</evidence>
<dbReference type="GO" id="GO:0008237">
    <property type="term" value="F:metallopeptidase activity"/>
    <property type="evidence" value="ECO:0007669"/>
    <property type="project" value="UniProtKB-KW"/>
</dbReference>
<name>A0A077YXE5_TRITR</name>
<evidence type="ECO:0000256" key="7">
    <source>
        <dbReference type="PIRSR" id="PIRSR601548-4"/>
    </source>
</evidence>
<feature type="glycosylation site" description="N-linked (GlcNAc...) (complex) asparagine" evidence="5">
    <location>
        <position position="96"/>
    </location>
</feature>
<feature type="disulfide bond" evidence="7">
    <location>
        <begin position="528"/>
        <end position="542"/>
    </location>
</feature>
<dbReference type="GO" id="GO:0016020">
    <property type="term" value="C:membrane"/>
    <property type="evidence" value="ECO:0007669"/>
    <property type="project" value="InterPro"/>
</dbReference>
<keyword evidence="9" id="KW-0862">Zinc</keyword>
<proteinExistence type="inferred from homology"/>
<feature type="chain" id="PRO_5001728446" description="Angiotensin-converting enzyme" evidence="10">
    <location>
        <begin position="20"/>
        <end position="571"/>
    </location>
</feature>
<keyword evidence="9" id="KW-0645">Protease</keyword>
<evidence type="ECO:0000256" key="1">
    <source>
        <dbReference type="ARBA" id="ARBA00008139"/>
    </source>
</evidence>
<keyword evidence="9" id="KW-0378">Hydrolase</keyword>
<reference evidence="11" key="1">
    <citation type="submission" date="2014-01" db="EMBL/GenBank/DDBJ databases">
        <authorList>
            <person name="Aslett M."/>
        </authorList>
    </citation>
    <scope>NUCLEOTIDE SEQUENCE</scope>
</reference>
<dbReference type="GO" id="GO:0004180">
    <property type="term" value="F:carboxypeptidase activity"/>
    <property type="evidence" value="ECO:0007669"/>
    <property type="project" value="UniProtKB-KW"/>
</dbReference>
<keyword evidence="9" id="KW-0479">Metal-binding</keyword>
<dbReference type="AlphaFoldDB" id="A0A077YXE5"/>
<dbReference type="InterPro" id="IPR001548">
    <property type="entry name" value="Peptidase_M2"/>
</dbReference>
<evidence type="ECO:0000256" key="2">
    <source>
        <dbReference type="ARBA" id="ARBA00022729"/>
    </source>
</evidence>
<dbReference type="EC" id="3.4.-.-" evidence="9"/>
<keyword evidence="4 5" id="KW-0325">Glycoprotein</keyword>
<evidence type="ECO:0000256" key="9">
    <source>
        <dbReference type="RuleBase" id="RU361144"/>
    </source>
</evidence>
<feature type="signal peptide" evidence="10">
    <location>
        <begin position="1"/>
        <end position="19"/>
    </location>
</feature>
<comment type="similarity">
    <text evidence="1 8 9">Belongs to the peptidase M2 family.</text>
</comment>
<dbReference type="GO" id="GO:0008241">
    <property type="term" value="F:peptidyl-dipeptidase activity"/>
    <property type="evidence" value="ECO:0007669"/>
    <property type="project" value="InterPro"/>
</dbReference>
<evidence type="ECO:0000313" key="12">
    <source>
        <dbReference type="Proteomes" id="UP000030665"/>
    </source>
</evidence>
<dbReference type="STRING" id="36087.A0A077YXE5"/>
<keyword evidence="9" id="KW-0482">Metalloprotease</keyword>
<comment type="cofactor">
    <cofactor evidence="9">
        <name>Zn(2+)</name>
        <dbReference type="ChEBI" id="CHEBI:29105"/>
    </cofactor>
    <text evidence="9">Binds 1 zinc ion per subunit.</text>
</comment>
<sequence>MQFTLTKFVLLSLLFPSSSFNEAEDVKTFLKNFDEEGQNKFKQHLTEVQALFQRFVKSTKEAVINSPLQGWMVQKVNESLKYGKPTDENDAKAIRNIRSKAMVLQEKDWKELKNVSLEMFEVYRGKICAKRDATGHCVDQWELYPTLRRNFANARDEAELRRYWEEWYHVKTNDTVILNNFERMVKLYHNGSVSMNYTDIVSRWEDQYRSDVFLDFSLEKWANESFFKLLPLYEELHAYVKYQVDKTSDKLAIAAHLVGDLFAESWQNIYLTHGSNLKLNYTAKLKEKFEIQKNMLESCVKYFNEIGFNTDSVCTNDIKCDVLKKEEEICRICRPTTLIYPSDEDEDWMSMCAEVAMDDLNDMFVFVGRLVYSNYYKKKGNPVYFRDAANPGMFDSLGKAVALAFNSPSNLNKSGLINIRVVDDELRFEHLYKLALITIPSMMHAFAVDTWLRRFLRDVRPMKKFNWTILNDNWWQTLENYTGISRPSFEHDYRSVDFLQVPRIAILEPIGREFFSTAVSYQLFELFCNSTEPKERTNFDQCYINDIGENIEEVKDFLSKAGEWTTFGLKK</sequence>
<evidence type="ECO:0000256" key="8">
    <source>
        <dbReference type="PROSITE-ProRule" id="PRU01355"/>
    </source>
</evidence>
<feature type="disulfide bond" evidence="7">
    <location>
        <begin position="333"/>
        <end position="352"/>
    </location>
</feature>
<dbReference type="PROSITE" id="PS52011">
    <property type="entry name" value="PEPTIDASE_M2"/>
    <property type="match status" value="1"/>
</dbReference>
<comment type="caution">
    <text evidence="8">Lacks conserved residue(s) required for the propagation of feature annotation.</text>
</comment>
<dbReference type="Proteomes" id="UP000030665">
    <property type="component" value="Unassembled WGS sequence"/>
</dbReference>
<evidence type="ECO:0000256" key="6">
    <source>
        <dbReference type="PIRSR" id="PIRSR601548-2"/>
    </source>
</evidence>
<evidence type="ECO:0000256" key="5">
    <source>
        <dbReference type="PIRSR" id="PIRSR601548-10"/>
    </source>
</evidence>
<feature type="binding site" evidence="6">
    <location>
        <position position="512"/>
    </location>
    <ligand>
        <name>chloride</name>
        <dbReference type="ChEBI" id="CHEBI:17996"/>
        <label>1</label>
    </ligand>
</feature>
<dbReference type="PRINTS" id="PR00791">
    <property type="entry name" value="PEPDIPTASEA"/>
</dbReference>
<feature type="binding site" evidence="6">
    <location>
        <position position="208"/>
    </location>
    <ligand>
        <name>chloride</name>
        <dbReference type="ChEBI" id="CHEBI:17996"/>
        <label>1</label>
    </ligand>
</feature>
<accession>A0A077YXE5</accession>
<protein>
    <recommendedName>
        <fullName evidence="9">Angiotensin-converting enzyme</fullName>
        <ecNumber evidence="9">3.4.-.-</ecNumber>
    </recommendedName>
</protein>
<dbReference type="PANTHER" id="PTHR10514">
    <property type="entry name" value="ANGIOTENSIN-CONVERTING ENZYME"/>
    <property type="match status" value="1"/>
</dbReference>
<dbReference type="SUPFAM" id="SSF55486">
    <property type="entry name" value="Metalloproteases ('zincins'), catalytic domain"/>
    <property type="match status" value="1"/>
</dbReference>
<keyword evidence="12" id="KW-1185">Reference proteome</keyword>
<keyword evidence="2 10" id="KW-0732">Signal</keyword>
<evidence type="ECO:0000256" key="10">
    <source>
        <dbReference type="SAM" id="SignalP"/>
    </source>
</evidence>
<dbReference type="Pfam" id="PF01401">
    <property type="entry name" value="Peptidase_M2"/>
    <property type="match status" value="1"/>
</dbReference>
<evidence type="ECO:0000256" key="4">
    <source>
        <dbReference type="ARBA" id="ARBA00023180"/>
    </source>
</evidence>
<feature type="glycosylation site" description="N-linked (GlcNAc...) (complex) asparagine" evidence="5">
    <location>
        <position position="77"/>
    </location>
</feature>